<keyword evidence="1" id="KW-0472">Membrane</keyword>
<dbReference type="RefSeq" id="WP_369601726.1">
    <property type="nucleotide sequence ID" value="NZ_CP154858.1"/>
</dbReference>
<dbReference type="EMBL" id="CP154858">
    <property type="protein sequence ID" value="XDT72722.1"/>
    <property type="molecule type" value="Genomic_DNA"/>
</dbReference>
<protein>
    <submittedName>
        <fullName evidence="2">Uncharacterized protein</fullName>
    </submittedName>
</protein>
<dbReference type="AlphaFoldDB" id="A0AB39UXR2"/>
<feature type="transmembrane region" description="Helical" evidence="1">
    <location>
        <begin position="67"/>
        <end position="89"/>
    </location>
</feature>
<keyword evidence="1" id="KW-0812">Transmembrane</keyword>
<evidence type="ECO:0000313" key="2">
    <source>
        <dbReference type="EMBL" id="XDT72722.1"/>
    </source>
</evidence>
<proteinExistence type="predicted"/>
<evidence type="ECO:0000256" key="1">
    <source>
        <dbReference type="SAM" id="Phobius"/>
    </source>
</evidence>
<dbReference type="KEGG" id="tcd:AAIA72_01685"/>
<reference evidence="2" key="1">
    <citation type="submission" date="2024-05" db="EMBL/GenBank/DDBJ databases">
        <title>Genome sequencing of novel strain.</title>
        <authorList>
            <person name="Ganbat D."/>
            <person name="Ganbat S."/>
            <person name="Lee S.-J."/>
        </authorList>
    </citation>
    <scope>NUCLEOTIDE SEQUENCE</scope>
    <source>
        <strain evidence="2">SMD15-11</strain>
    </source>
</reference>
<accession>A0AB39UXR2</accession>
<sequence>MSPEALVVTLNLTVLLIGYLFVFPRMAGQDLHRLLYSDMLASLCSVLVSGSLFRGHDITFSFLGLHLGWLGFTLLTYVCLEMPLSLWYLKKHRML</sequence>
<name>A0AB39UXR2_9GAMM</name>
<keyword evidence="1" id="KW-1133">Transmembrane helix</keyword>
<gene>
    <name evidence="2" type="ORF">AAIA72_01685</name>
</gene>
<feature type="transmembrane region" description="Helical" evidence="1">
    <location>
        <begin position="6"/>
        <end position="23"/>
    </location>
</feature>
<organism evidence="2">
    <name type="scientific">Thermohahella caldifontis</name>
    <dbReference type="NCBI Taxonomy" id="3142973"/>
    <lineage>
        <taxon>Bacteria</taxon>
        <taxon>Pseudomonadati</taxon>
        <taxon>Pseudomonadota</taxon>
        <taxon>Gammaproteobacteria</taxon>
        <taxon>Oceanospirillales</taxon>
        <taxon>Hahellaceae</taxon>
        <taxon>Thermohahella</taxon>
    </lineage>
</organism>